<dbReference type="InterPro" id="IPR013961">
    <property type="entry name" value="RAI1"/>
</dbReference>
<dbReference type="Proteomes" id="UP001217089">
    <property type="component" value="Unassembled WGS sequence"/>
</dbReference>
<comment type="function">
    <text evidence="2">Decapping enzyme for NAD-capped RNAs: specifically hydrolyzes the nicotinamide adenine dinucleotide (NAD) cap from a subset of RNAs by removing the entire NAD moiety from the 5'-end of an NAD-capped RNA.</text>
</comment>
<proteinExistence type="inferred from homology"/>
<comment type="similarity">
    <text evidence="1 2">Belongs to the DXO/Dom3Z family.</text>
</comment>
<sequence>MKRALEEESDTGKDNVTASKKAKYPVCIFPTKPRHRFDGKFPYFRQPKEIGKLSIDLQRAFHNDKSQLKFYIQPDNLNHTDFICWRGLLTKLLCTPYENREGWMIAVTLFNGTYYLCEFETEQKKQQKEQRTERQDEMTYWGWKFEQYITSDTVNGKPKTDIPVNNCEGFCTVVRSRLDQHSIGEVDAVDPSINGETQYVEFKTTREIDNPRQNTNFKRFKLIKWWAQSFLVGIPQIICGFRDDDGIVHRLKKFNVQEIPNTVTCCAFIRMGSSCKY</sequence>
<protein>
    <recommendedName>
        <fullName evidence="2">Decapping nuclease</fullName>
        <ecNumber evidence="2">3.6.1.-</ecNumber>
    </recommendedName>
</protein>
<keyword evidence="5" id="KW-1185">Reference proteome</keyword>
<comment type="subcellular location">
    <subcellularLocation>
        <location evidence="2">Nucleus</location>
    </subcellularLocation>
</comment>
<keyword evidence="2" id="KW-0479">Metal-binding</keyword>
<feature type="domain" description="RAI1-like" evidence="3">
    <location>
        <begin position="79"/>
        <end position="263"/>
    </location>
</feature>
<keyword evidence="2" id="KW-0540">Nuclease</keyword>
<evidence type="ECO:0000313" key="4">
    <source>
        <dbReference type="EMBL" id="KAJ8318463.1"/>
    </source>
</evidence>
<evidence type="ECO:0000259" key="3">
    <source>
        <dbReference type="Pfam" id="PF08652"/>
    </source>
</evidence>
<comment type="caution">
    <text evidence="4">The sequence shown here is derived from an EMBL/GenBank/DDBJ whole genome shotgun (WGS) entry which is preliminary data.</text>
</comment>
<keyword evidence="2" id="KW-0378">Hydrolase</keyword>
<evidence type="ECO:0000313" key="5">
    <source>
        <dbReference type="Proteomes" id="UP001217089"/>
    </source>
</evidence>
<comment type="cofactor">
    <cofactor evidence="2">
        <name>a divalent metal cation</name>
        <dbReference type="ChEBI" id="CHEBI:60240"/>
    </cofactor>
</comment>
<keyword evidence="2" id="KW-0539">Nucleus</keyword>
<evidence type="ECO:0000256" key="2">
    <source>
        <dbReference type="RuleBase" id="RU367113"/>
    </source>
</evidence>
<dbReference type="EC" id="3.6.1.-" evidence="2"/>
<dbReference type="Pfam" id="PF08652">
    <property type="entry name" value="RAI1"/>
    <property type="match status" value="1"/>
</dbReference>
<dbReference type="PANTHER" id="PTHR12395">
    <property type="entry name" value="DOM-3 RELATED"/>
    <property type="match status" value="1"/>
</dbReference>
<dbReference type="InterPro" id="IPR039039">
    <property type="entry name" value="RAI1-like_fam"/>
</dbReference>
<evidence type="ECO:0000256" key="1">
    <source>
        <dbReference type="ARBA" id="ARBA00006562"/>
    </source>
</evidence>
<organism evidence="4 5">
    <name type="scientific">Tegillarca granosa</name>
    <name type="common">Malaysian cockle</name>
    <name type="synonym">Anadara granosa</name>
    <dbReference type="NCBI Taxonomy" id="220873"/>
    <lineage>
        <taxon>Eukaryota</taxon>
        <taxon>Metazoa</taxon>
        <taxon>Spiralia</taxon>
        <taxon>Lophotrochozoa</taxon>
        <taxon>Mollusca</taxon>
        <taxon>Bivalvia</taxon>
        <taxon>Autobranchia</taxon>
        <taxon>Pteriomorphia</taxon>
        <taxon>Arcoida</taxon>
        <taxon>Arcoidea</taxon>
        <taxon>Arcidae</taxon>
        <taxon>Tegillarca</taxon>
    </lineage>
</organism>
<name>A0ABQ9FRZ6_TEGGR</name>
<keyword evidence="2" id="KW-0547">Nucleotide-binding</keyword>
<gene>
    <name evidence="4" type="ORF">KUTeg_003554</name>
</gene>
<dbReference type="PANTHER" id="PTHR12395:SF9">
    <property type="entry name" value="DECAPPING AND EXORIBONUCLEASE PROTEIN"/>
    <property type="match status" value="1"/>
</dbReference>
<keyword evidence="2" id="KW-0694">RNA-binding</keyword>
<dbReference type="EMBL" id="JARBDR010000214">
    <property type="protein sequence ID" value="KAJ8318463.1"/>
    <property type="molecule type" value="Genomic_DNA"/>
</dbReference>
<accession>A0ABQ9FRZ6</accession>
<reference evidence="4 5" key="1">
    <citation type="submission" date="2022-12" db="EMBL/GenBank/DDBJ databases">
        <title>Chromosome-level genome of Tegillarca granosa.</title>
        <authorList>
            <person name="Kim J."/>
        </authorList>
    </citation>
    <scope>NUCLEOTIDE SEQUENCE [LARGE SCALE GENOMIC DNA]</scope>
    <source>
        <strain evidence="4">Teg-2019</strain>
        <tissue evidence="4">Adductor muscle</tissue>
    </source>
</reference>